<dbReference type="AlphaFoldDB" id="X0V9P4"/>
<proteinExistence type="predicted"/>
<evidence type="ECO:0000313" key="1">
    <source>
        <dbReference type="EMBL" id="GAG08052.1"/>
    </source>
</evidence>
<gene>
    <name evidence="1" type="ORF">S01H1_33053</name>
</gene>
<sequence>MPKLPTRGRGHRLSAHGDWNPAMNEINRLSVFHP</sequence>
<dbReference type="EMBL" id="BARS01020503">
    <property type="protein sequence ID" value="GAG08052.1"/>
    <property type="molecule type" value="Genomic_DNA"/>
</dbReference>
<reference evidence="1" key="1">
    <citation type="journal article" date="2014" name="Front. Microbiol.">
        <title>High frequency of phylogenetically diverse reductive dehalogenase-homologous genes in deep subseafloor sedimentary metagenomes.</title>
        <authorList>
            <person name="Kawai M."/>
            <person name="Futagami T."/>
            <person name="Toyoda A."/>
            <person name="Takaki Y."/>
            <person name="Nishi S."/>
            <person name="Hori S."/>
            <person name="Arai W."/>
            <person name="Tsubouchi T."/>
            <person name="Morono Y."/>
            <person name="Uchiyama I."/>
            <person name="Ito T."/>
            <person name="Fujiyama A."/>
            <person name="Inagaki F."/>
            <person name="Takami H."/>
        </authorList>
    </citation>
    <scope>NUCLEOTIDE SEQUENCE</scope>
    <source>
        <strain evidence="1">Expedition CK06-06</strain>
    </source>
</reference>
<feature type="non-terminal residue" evidence="1">
    <location>
        <position position="34"/>
    </location>
</feature>
<comment type="caution">
    <text evidence="1">The sequence shown here is derived from an EMBL/GenBank/DDBJ whole genome shotgun (WGS) entry which is preliminary data.</text>
</comment>
<name>X0V9P4_9ZZZZ</name>
<organism evidence="1">
    <name type="scientific">marine sediment metagenome</name>
    <dbReference type="NCBI Taxonomy" id="412755"/>
    <lineage>
        <taxon>unclassified sequences</taxon>
        <taxon>metagenomes</taxon>
        <taxon>ecological metagenomes</taxon>
    </lineage>
</organism>
<accession>X0V9P4</accession>
<protein>
    <submittedName>
        <fullName evidence="1">Uncharacterized protein</fullName>
    </submittedName>
</protein>